<evidence type="ECO:0000256" key="2">
    <source>
        <dbReference type="SAM" id="Phobius"/>
    </source>
</evidence>
<dbReference type="GO" id="GO:0004722">
    <property type="term" value="F:protein serine/threonine phosphatase activity"/>
    <property type="evidence" value="ECO:0007669"/>
    <property type="project" value="InterPro"/>
</dbReference>
<sequence length="507" mass="54975">MKNLFGITDTGKVRDNNEDVFIAEEVRSGQFIIAGVIDGVGGYEGGEVAAALTREVVLAEMATIGADVPAQLEIAFNLANEEIFARKLEDQKLSAMACVATVAVIDRLNNLLHYIHVGDTRLYLFRDHSLIKLSSDQSPVGFLEDSGRITEEAAMQHPKRNIINQALGLGSQEEMSDSYFETGSSPFLPGDLILVCSDGLTDMINKEVIARVLDSSGTLQARAEKLIAEANAAGGNDNITVVLALNDKAPVSHPVSRPAADLFSQAANEVPELKAPVSPAVQEIPPSEVNQRKNPFVKKEPSSGVLAGTNQGSDNVTQQNKTPGGNQTLVIILSALCLLFLASTVWLFFTNPPVELKPSGTLNPAPAVTVNPQEKKLIDTLSKLKGDTLILSAGFFKSPVHLSRALNINRDTLIIKTKGDLIFQRDSAYKGPAMILSPACKYVVIDQLVLENFETGIVSYKNVLDLKNVKFNNCKYPLQILFEFPDRSFINGRISKRAFQADTLAKK</sequence>
<dbReference type="SUPFAM" id="SSF81606">
    <property type="entry name" value="PP2C-like"/>
    <property type="match status" value="1"/>
</dbReference>
<dbReference type="CDD" id="cd00143">
    <property type="entry name" value="PP2Cc"/>
    <property type="match status" value="1"/>
</dbReference>
<protein>
    <submittedName>
        <fullName evidence="4">Serine/threonine protein phosphatase PrpC</fullName>
    </submittedName>
</protein>
<dbReference type="OrthoDB" id="9801841at2"/>
<organism evidence="4 5">
    <name type="scientific">Pedobacter westerhofensis</name>
    <dbReference type="NCBI Taxonomy" id="425512"/>
    <lineage>
        <taxon>Bacteria</taxon>
        <taxon>Pseudomonadati</taxon>
        <taxon>Bacteroidota</taxon>
        <taxon>Sphingobacteriia</taxon>
        <taxon>Sphingobacteriales</taxon>
        <taxon>Sphingobacteriaceae</taxon>
        <taxon>Pedobacter</taxon>
    </lineage>
</organism>
<feature type="region of interest" description="Disordered" evidence="1">
    <location>
        <begin position="301"/>
        <end position="321"/>
    </location>
</feature>
<feature type="compositionally biased region" description="Polar residues" evidence="1">
    <location>
        <begin position="308"/>
        <end position="321"/>
    </location>
</feature>
<accession>A0A521FMK7</accession>
<dbReference type="SMART" id="SM00332">
    <property type="entry name" value="PP2Cc"/>
    <property type="match status" value="1"/>
</dbReference>
<evidence type="ECO:0000256" key="1">
    <source>
        <dbReference type="SAM" id="MobiDB-lite"/>
    </source>
</evidence>
<keyword evidence="2" id="KW-1133">Transmembrane helix</keyword>
<dbReference type="InterPro" id="IPR001932">
    <property type="entry name" value="PPM-type_phosphatase-like_dom"/>
</dbReference>
<evidence type="ECO:0000259" key="3">
    <source>
        <dbReference type="PROSITE" id="PS51746"/>
    </source>
</evidence>
<evidence type="ECO:0000313" key="4">
    <source>
        <dbReference type="EMBL" id="SMO97402.1"/>
    </source>
</evidence>
<keyword evidence="2" id="KW-0472">Membrane</keyword>
<dbReference type="PANTHER" id="PTHR13832">
    <property type="entry name" value="PROTEIN PHOSPHATASE 2C"/>
    <property type="match status" value="1"/>
</dbReference>
<feature type="transmembrane region" description="Helical" evidence="2">
    <location>
        <begin position="329"/>
        <end position="349"/>
    </location>
</feature>
<evidence type="ECO:0000313" key="5">
    <source>
        <dbReference type="Proteomes" id="UP000320300"/>
    </source>
</evidence>
<name>A0A521FMK7_9SPHI</name>
<reference evidence="4 5" key="1">
    <citation type="submission" date="2017-05" db="EMBL/GenBank/DDBJ databases">
        <authorList>
            <person name="Varghese N."/>
            <person name="Submissions S."/>
        </authorList>
    </citation>
    <scope>NUCLEOTIDE SEQUENCE [LARGE SCALE GENOMIC DNA]</scope>
    <source>
        <strain evidence="4 5">DSM 19036</strain>
    </source>
</reference>
<dbReference type="EMBL" id="FXTN01000014">
    <property type="protein sequence ID" value="SMO97402.1"/>
    <property type="molecule type" value="Genomic_DNA"/>
</dbReference>
<dbReference type="SMART" id="SM00331">
    <property type="entry name" value="PP2C_SIG"/>
    <property type="match status" value="1"/>
</dbReference>
<keyword evidence="5" id="KW-1185">Reference proteome</keyword>
<dbReference type="PANTHER" id="PTHR13832:SF827">
    <property type="entry name" value="PROTEIN PHOSPHATASE 1L"/>
    <property type="match status" value="1"/>
</dbReference>
<dbReference type="RefSeq" id="WP_142530700.1">
    <property type="nucleotide sequence ID" value="NZ_CBCSJO010000013.1"/>
</dbReference>
<keyword evidence="2" id="KW-0812">Transmembrane</keyword>
<proteinExistence type="predicted"/>
<dbReference type="AlphaFoldDB" id="A0A521FMK7"/>
<dbReference type="Proteomes" id="UP000320300">
    <property type="component" value="Unassembled WGS sequence"/>
</dbReference>
<dbReference type="Gene3D" id="3.60.40.10">
    <property type="entry name" value="PPM-type phosphatase domain"/>
    <property type="match status" value="1"/>
</dbReference>
<dbReference type="Pfam" id="PF13672">
    <property type="entry name" value="PP2C_2"/>
    <property type="match status" value="1"/>
</dbReference>
<dbReference type="InterPro" id="IPR036457">
    <property type="entry name" value="PPM-type-like_dom_sf"/>
</dbReference>
<dbReference type="InterPro" id="IPR015655">
    <property type="entry name" value="PP2C"/>
</dbReference>
<dbReference type="PROSITE" id="PS51746">
    <property type="entry name" value="PPM_2"/>
    <property type="match status" value="1"/>
</dbReference>
<gene>
    <name evidence="4" type="ORF">SAMN06265348_11451</name>
</gene>
<feature type="domain" description="PPM-type phosphatase" evidence="3">
    <location>
        <begin position="4"/>
        <end position="246"/>
    </location>
</feature>